<dbReference type="Proteomes" id="UP000451471">
    <property type="component" value="Unassembled WGS sequence"/>
</dbReference>
<feature type="region of interest" description="Disordered" evidence="1">
    <location>
        <begin position="202"/>
        <end position="232"/>
    </location>
</feature>
<evidence type="ECO:0000256" key="2">
    <source>
        <dbReference type="SAM" id="Phobius"/>
    </source>
</evidence>
<reference evidence="3 4" key="1">
    <citation type="submission" date="2019-12" db="EMBL/GenBank/DDBJ databases">
        <title>Halocatena pleomorpha gen. nov. sp. nov., an extremely halophilic archaeon of family Halobacteriaceae isolated from saltpan soil.</title>
        <authorList>
            <person name="Pal Y."/>
            <person name="Verma A."/>
            <person name="Krishnamurthi S."/>
            <person name="Kumar P."/>
        </authorList>
    </citation>
    <scope>NUCLEOTIDE SEQUENCE [LARGE SCALE GENOMIC DNA]</scope>
    <source>
        <strain evidence="3 4">JCM 16495</strain>
    </source>
</reference>
<comment type="caution">
    <text evidence="3">The sequence shown here is derived from an EMBL/GenBank/DDBJ whole genome shotgun (WGS) entry which is preliminary data.</text>
</comment>
<dbReference type="AlphaFoldDB" id="A0A6B0GLM3"/>
<organism evidence="3 4">
    <name type="scientific">Halomarina oriensis</name>
    <dbReference type="NCBI Taxonomy" id="671145"/>
    <lineage>
        <taxon>Archaea</taxon>
        <taxon>Methanobacteriati</taxon>
        <taxon>Methanobacteriota</taxon>
        <taxon>Stenosarchaea group</taxon>
        <taxon>Halobacteria</taxon>
        <taxon>Halobacteriales</taxon>
        <taxon>Natronomonadaceae</taxon>
        <taxon>Halomarina</taxon>
    </lineage>
</organism>
<evidence type="ECO:0000313" key="3">
    <source>
        <dbReference type="EMBL" id="MWG33673.1"/>
    </source>
</evidence>
<keyword evidence="4" id="KW-1185">Reference proteome</keyword>
<dbReference type="RefSeq" id="WP_158203400.1">
    <property type="nucleotide sequence ID" value="NZ_WSZK01000009.1"/>
</dbReference>
<name>A0A6B0GLM3_9EURY</name>
<sequence length="232" mass="26460">MNGHVVAFVGPLRPYVGVLLPLFFVGFFVAAGVAIYYRQNATVRRTYVVNFFVALVLVNLVLSVVVVPFFHWHKFSIARSAEESYHTMRIVDERGCEIRVDGEVPFEAENIALQPLLNEMYAEYSAEKRRTVALYLLDESREFRRQVEADSPSKYLRYPAHGFTTWPREKVERYDRFVAVRVYRVNLTTNAAGTEVESYSERRVDEWQESGPAVPATRPANCPPVATSEVAG</sequence>
<feature type="transmembrane region" description="Helical" evidence="2">
    <location>
        <begin position="15"/>
        <end position="37"/>
    </location>
</feature>
<accession>A0A6B0GLM3</accession>
<protein>
    <submittedName>
        <fullName evidence="3">Uncharacterized protein</fullName>
    </submittedName>
</protein>
<keyword evidence="2" id="KW-0812">Transmembrane</keyword>
<feature type="transmembrane region" description="Helical" evidence="2">
    <location>
        <begin position="49"/>
        <end position="72"/>
    </location>
</feature>
<evidence type="ECO:0000256" key="1">
    <source>
        <dbReference type="SAM" id="MobiDB-lite"/>
    </source>
</evidence>
<dbReference type="EMBL" id="WSZK01000009">
    <property type="protein sequence ID" value="MWG33673.1"/>
    <property type="molecule type" value="Genomic_DNA"/>
</dbReference>
<evidence type="ECO:0000313" key="4">
    <source>
        <dbReference type="Proteomes" id="UP000451471"/>
    </source>
</evidence>
<gene>
    <name evidence="3" type="ORF">GQS65_04060</name>
</gene>
<proteinExistence type="predicted"/>
<keyword evidence="2" id="KW-0472">Membrane</keyword>
<keyword evidence="2" id="KW-1133">Transmembrane helix</keyword>
<dbReference type="OrthoDB" id="307530at2157"/>